<dbReference type="Proteomes" id="UP000528457">
    <property type="component" value="Unassembled WGS sequence"/>
</dbReference>
<dbReference type="RefSeq" id="WP_166853249.1">
    <property type="nucleotide sequence ID" value="NZ_JAAONY010000001.1"/>
</dbReference>
<sequence>MAVVKGSYQYRLRVVQDEPGKRFAGQLVTAVLVICVGLAAYIYGRYQMQSTQASAMAELDELRSELRNKNSEAEGLRQEVANLSLGSEVDRKAAEDVRGEVIELKAKIAELEENVSFYRGLMSPSANKRGLTIGSLDVIATGTPRHYQYKLVVQQLASNHSHLRGHLSFNVVGREPDGVVRSFALKDLSNEVSGDRIRLGFRYFQNVTGEMVLPEGFTPERIELVAKSTGRDAVEVEKKFGWLVQQT</sequence>
<name>A0A7X0JQD5_9GAMM</name>
<comment type="caution">
    <text evidence="3">The sequence shown here is derived from an EMBL/GenBank/DDBJ whole genome shotgun (WGS) entry which is preliminary data.</text>
</comment>
<dbReference type="InParanoid" id="A0A7X0JQD5"/>
<keyword evidence="2" id="KW-0812">Transmembrane</keyword>
<dbReference type="Pfam" id="PF20567">
    <property type="entry name" value="DUF6776"/>
    <property type="match status" value="1"/>
</dbReference>
<keyword evidence="4" id="KW-1185">Reference proteome</keyword>
<evidence type="ECO:0000313" key="4">
    <source>
        <dbReference type="Proteomes" id="UP000528457"/>
    </source>
</evidence>
<keyword evidence="1" id="KW-0175">Coiled coil</keyword>
<evidence type="ECO:0000256" key="1">
    <source>
        <dbReference type="SAM" id="Coils"/>
    </source>
</evidence>
<proteinExistence type="predicted"/>
<feature type="coiled-coil region" evidence="1">
    <location>
        <begin position="52"/>
        <end position="121"/>
    </location>
</feature>
<dbReference type="AlphaFoldDB" id="A0A7X0JQD5"/>
<feature type="transmembrane region" description="Helical" evidence="2">
    <location>
        <begin position="23"/>
        <end position="43"/>
    </location>
</feature>
<reference evidence="3 4" key="1">
    <citation type="submission" date="2020-08" db="EMBL/GenBank/DDBJ databases">
        <title>Genomic Encyclopedia of Type Strains, Phase IV (KMG-IV): sequencing the most valuable type-strain genomes for metagenomic binning, comparative biology and taxonomic classification.</title>
        <authorList>
            <person name="Goeker M."/>
        </authorList>
    </citation>
    <scope>NUCLEOTIDE SEQUENCE [LARGE SCALE GENOMIC DNA]</scope>
    <source>
        <strain evidence="3 4">DSM 22368</strain>
    </source>
</reference>
<evidence type="ECO:0000313" key="3">
    <source>
        <dbReference type="EMBL" id="MBB6519728.1"/>
    </source>
</evidence>
<keyword evidence="2" id="KW-1133">Transmembrane helix</keyword>
<dbReference type="InterPro" id="IPR046703">
    <property type="entry name" value="DUF6776"/>
</dbReference>
<organism evidence="3 4">
    <name type="scientific">Pseudoteredinibacter isoporae</name>
    <dbReference type="NCBI Taxonomy" id="570281"/>
    <lineage>
        <taxon>Bacteria</taxon>
        <taxon>Pseudomonadati</taxon>
        <taxon>Pseudomonadota</taxon>
        <taxon>Gammaproteobacteria</taxon>
        <taxon>Cellvibrionales</taxon>
        <taxon>Cellvibrionaceae</taxon>
        <taxon>Pseudoteredinibacter</taxon>
    </lineage>
</organism>
<keyword evidence="2" id="KW-0472">Membrane</keyword>
<accession>A0A7X0JQD5</accession>
<protein>
    <submittedName>
        <fullName evidence="3">Uncharacterized protein</fullName>
    </submittedName>
</protein>
<dbReference type="EMBL" id="JACHHT010000001">
    <property type="protein sequence ID" value="MBB6519728.1"/>
    <property type="molecule type" value="Genomic_DNA"/>
</dbReference>
<gene>
    <name evidence="3" type="ORF">HNR48_000006</name>
</gene>
<evidence type="ECO:0000256" key="2">
    <source>
        <dbReference type="SAM" id="Phobius"/>
    </source>
</evidence>